<organism evidence="2 3">
    <name type="scientific">Actinomyces bouchesdurhonensis</name>
    <dbReference type="NCBI Taxonomy" id="1852361"/>
    <lineage>
        <taxon>Bacteria</taxon>
        <taxon>Bacillati</taxon>
        <taxon>Actinomycetota</taxon>
        <taxon>Actinomycetes</taxon>
        <taxon>Actinomycetales</taxon>
        <taxon>Actinomycetaceae</taxon>
        <taxon>Actinomyces</taxon>
    </lineage>
</organism>
<name>A0A929RPW6_9ACTO</name>
<dbReference type="GO" id="GO:0016887">
    <property type="term" value="F:ATP hydrolysis activity"/>
    <property type="evidence" value="ECO:0007669"/>
    <property type="project" value="InterPro"/>
</dbReference>
<dbReference type="RefSeq" id="WP_424623300.1">
    <property type="nucleotide sequence ID" value="NZ_CBDFBV010000093.1"/>
</dbReference>
<sequence length="438" mass="49397">MLRVLHLDNWKSFSEPVDFTMIAGKETRHGETLYLGSKNRVLPVAAIYGANAAGKSALLDALAHLQVMLREPRKRGQRLHYHPHLLLGPDKPSVIGVEIVLDVRDATSNRQAIVYYEVVFNAGEIVEESLYRVRSEDEQAVFERRGQEVSLYGDLEDDVSLDAASKTVQPNRLFLETCFNAGLIDDEKTLLGSVIEWFKRLTILKRGARYILMPQRIAHDDDFRAAVGRGLTVADTGISDICFTAVPRAKVPAEEKILDEVEDQLLDNTSEAYLNAESGAVFRARLAEDGDVVYERLVTVHGDGNKEFRLPLEQESDGSIRYLHLLPILYWAGGAHKSGVYLIDELEDSLHPKLTEELISLFLDASGPDEKRQLIFTTHELHLLRADLLRRDEIWLVEKNDHRSELTRLTDFPASDIRSGSDLQRMYMSGRLGGVPRL</sequence>
<comment type="caution">
    <text evidence="2">The sequence shown here is derived from an EMBL/GenBank/DDBJ whole genome shotgun (WGS) entry which is preliminary data.</text>
</comment>
<reference evidence="2" key="1">
    <citation type="submission" date="2020-04" db="EMBL/GenBank/DDBJ databases">
        <title>Deep metagenomics examines the oral microbiome during advanced dental caries in children, revealing novel taxa and co-occurrences with host molecules.</title>
        <authorList>
            <person name="Baker J.L."/>
            <person name="Morton J.T."/>
            <person name="Dinis M."/>
            <person name="Alvarez R."/>
            <person name="Tran N.C."/>
            <person name="Knight R."/>
            <person name="Edlund A."/>
        </authorList>
    </citation>
    <scope>NUCLEOTIDE SEQUENCE</scope>
    <source>
        <strain evidence="2">JCVI_30_bin.13</strain>
    </source>
</reference>
<evidence type="ECO:0000259" key="1">
    <source>
        <dbReference type="Pfam" id="PF13304"/>
    </source>
</evidence>
<dbReference type="Gene3D" id="3.40.50.300">
    <property type="entry name" value="P-loop containing nucleotide triphosphate hydrolases"/>
    <property type="match status" value="1"/>
</dbReference>
<dbReference type="Pfam" id="PF13304">
    <property type="entry name" value="AAA_21"/>
    <property type="match status" value="1"/>
</dbReference>
<dbReference type="InterPro" id="IPR003959">
    <property type="entry name" value="ATPase_AAA_core"/>
</dbReference>
<dbReference type="EMBL" id="JABZGF010000063">
    <property type="protein sequence ID" value="MBF0966196.1"/>
    <property type="molecule type" value="Genomic_DNA"/>
</dbReference>
<accession>A0A929RPW6</accession>
<dbReference type="Proteomes" id="UP000759246">
    <property type="component" value="Unassembled WGS sequence"/>
</dbReference>
<dbReference type="AlphaFoldDB" id="A0A929RPW6"/>
<dbReference type="PANTHER" id="PTHR40396:SF1">
    <property type="entry name" value="ATPASE AAA-TYPE CORE DOMAIN-CONTAINING PROTEIN"/>
    <property type="match status" value="1"/>
</dbReference>
<evidence type="ECO:0000313" key="2">
    <source>
        <dbReference type="EMBL" id="MBF0966196.1"/>
    </source>
</evidence>
<gene>
    <name evidence="2" type="ORF">HXK09_03345</name>
</gene>
<dbReference type="PANTHER" id="PTHR40396">
    <property type="entry name" value="ATPASE-LIKE PROTEIN"/>
    <property type="match status" value="1"/>
</dbReference>
<keyword evidence="2" id="KW-0067">ATP-binding</keyword>
<proteinExistence type="predicted"/>
<evidence type="ECO:0000313" key="3">
    <source>
        <dbReference type="Proteomes" id="UP000759246"/>
    </source>
</evidence>
<feature type="domain" description="ATPase AAA-type core" evidence="1">
    <location>
        <begin position="255"/>
        <end position="384"/>
    </location>
</feature>
<protein>
    <submittedName>
        <fullName evidence="2">ATP-binding protein</fullName>
    </submittedName>
</protein>
<dbReference type="GO" id="GO:0005524">
    <property type="term" value="F:ATP binding"/>
    <property type="evidence" value="ECO:0007669"/>
    <property type="project" value="UniProtKB-KW"/>
</dbReference>
<keyword evidence="2" id="KW-0547">Nucleotide-binding</keyword>
<dbReference type="SUPFAM" id="SSF52540">
    <property type="entry name" value="P-loop containing nucleoside triphosphate hydrolases"/>
    <property type="match status" value="1"/>
</dbReference>
<dbReference type="InterPro" id="IPR027417">
    <property type="entry name" value="P-loop_NTPase"/>
</dbReference>